<dbReference type="InterPro" id="IPR016024">
    <property type="entry name" value="ARM-type_fold"/>
</dbReference>
<name>A0A2N1PQA1_9BACT</name>
<evidence type="ECO:0000313" key="2">
    <source>
        <dbReference type="Proteomes" id="UP000233256"/>
    </source>
</evidence>
<proteinExistence type="predicted"/>
<gene>
    <name evidence="1" type="ORF">CVV64_09150</name>
</gene>
<protein>
    <recommendedName>
        <fullName evidence="3">HEAT repeat domain-containing protein</fullName>
    </recommendedName>
</protein>
<dbReference type="EMBL" id="PGXC01000005">
    <property type="protein sequence ID" value="PKK90520.1"/>
    <property type="molecule type" value="Genomic_DNA"/>
</dbReference>
<dbReference type="GO" id="GO:0016491">
    <property type="term" value="F:oxidoreductase activity"/>
    <property type="evidence" value="ECO:0007669"/>
    <property type="project" value="TreeGrafter"/>
</dbReference>
<dbReference type="PANTHER" id="PTHR12697">
    <property type="entry name" value="PBS LYASE HEAT-LIKE PROTEIN"/>
    <property type="match status" value="1"/>
</dbReference>
<dbReference type="InterPro" id="IPR004155">
    <property type="entry name" value="PBS_lyase_HEAT"/>
</dbReference>
<reference evidence="1 2" key="1">
    <citation type="journal article" date="2017" name="ISME J.">
        <title>Potential for microbial H2 and metal transformations associated with novel bacteria and archaea in deep terrestrial subsurface sediments.</title>
        <authorList>
            <person name="Hernsdorf A.W."/>
            <person name="Amano Y."/>
            <person name="Miyakawa K."/>
            <person name="Ise K."/>
            <person name="Suzuki Y."/>
            <person name="Anantharaman K."/>
            <person name="Probst A."/>
            <person name="Burstein D."/>
            <person name="Thomas B.C."/>
            <person name="Banfield J.F."/>
        </authorList>
    </citation>
    <scope>NUCLEOTIDE SEQUENCE [LARGE SCALE GENOMIC DNA]</scope>
    <source>
        <strain evidence="1">HGW-Wallbacteria-1</strain>
    </source>
</reference>
<sequence>MTQEQDFFINLLIKDLKSDDPEKVAKAEQSLLKINKDSVIEILVARLGDPSWKIRKKASEILGRIGSRALRELEKACWDENEDVRYWSIRTISVIGSVDSLIPILKHKEKDTRYYVVTELGAMESDRAVQALVQCLGDPSWSIRRQASDCLEAMGKRILPILKKAFTANLGPSGNDDISHWSIKIIARLLGPDAIESLCKAMKSDNKNLRFYAVTAITDSEGTSAIPPLIAALEDSSWIVRRQASEGLISFGETAIPYLKQAFKKGGADLKYWSIKIWSRLIGSRAAEEFIPILRSENEDMRYYALEALGEVMNEDLIPVVVERLADPSWIIRKLSAQILESMGPVIVPYVEHLLGNDNEDYRYWAVRLLGRMGDKGIGKLLEHLSESDKRTKQFIISVLGEIRERKVIEALITCLRDENWPVRNLACNTLVRFGSAVMEPLLDAIVTQRNDDLQFWGRKVLNAGIPFLKGALGRLMARSDGHRSYLMESFPELFEGEALDLLISGDETSFRKARKMILSDPGKYTAQVVKYLTPDASGETLTRLLGLAMELDSPEVTAAVRNLISSKPSEDVAMAGMEYLIAKGDRDSLPAISELADHASPLVRTEAINGLCTIGGRSSEGRLMELLPNESEGNQLQIIETMGPLSNPAYLETVLDLMDRQSDRVRAFAHDSIKGMIKTDPERVLMALRRAPAQLLADIMAVLRELGSADPTLAGELDSLAASVLSGDDPLRRMTVLDYYPGIPSGPCCSIIENIMISGHPEERRMVMERHSDYRGFSDSAFLVKILEILEPSDPRGDWVRRIILKLPTEELSDLRDKAGPRGRELVREVFAKVMGEDISKNSGNEVDPVLEGEIRATDSVISRGLSADEPGTHKTVEGLEKQLKLVKQLSETGKSGVDSLLNAFESADSTVQTHIIEALGKTGDPNVIEPLKKIAENSTWVITSAIIEVLAGFNPELTSEFLVSFLRDENPMVRKKVSRVLGEMKSHHIVEQVIDLIGRDDFMAMEDAWNVFKISGEVALRALAPHVSDKNITRRRRVSEFMAEEGPHVVKYLIETIADDNIFHRNECIKIVQRLGKGAISFLEEARQGKPTHVRRWVLQAMEAVEKHG</sequence>
<dbReference type="InterPro" id="IPR011989">
    <property type="entry name" value="ARM-like"/>
</dbReference>
<evidence type="ECO:0000313" key="1">
    <source>
        <dbReference type="EMBL" id="PKK90520.1"/>
    </source>
</evidence>
<dbReference type="SMART" id="SM00567">
    <property type="entry name" value="EZ_HEAT"/>
    <property type="match status" value="11"/>
</dbReference>
<dbReference type="Gene3D" id="1.25.10.10">
    <property type="entry name" value="Leucine-rich Repeat Variant"/>
    <property type="match status" value="5"/>
</dbReference>
<dbReference type="PANTHER" id="PTHR12697:SF5">
    <property type="entry name" value="DEOXYHYPUSINE HYDROXYLASE"/>
    <property type="match status" value="1"/>
</dbReference>
<dbReference type="SUPFAM" id="SSF48371">
    <property type="entry name" value="ARM repeat"/>
    <property type="match status" value="2"/>
</dbReference>
<comment type="caution">
    <text evidence="1">The sequence shown here is derived from an EMBL/GenBank/DDBJ whole genome shotgun (WGS) entry which is preliminary data.</text>
</comment>
<dbReference type="AlphaFoldDB" id="A0A2N1PQA1"/>
<evidence type="ECO:0008006" key="3">
    <source>
        <dbReference type="Google" id="ProtNLM"/>
    </source>
</evidence>
<accession>A0A2N1PQA1</accession>
<dbReference type="Proteomes" id="UP000233256">
    <property type="component" value="Unassembled WGS sequence"/>
</dbReference>
<dbReference type="Pfam" id="PF13646">
    <property type="entry name" value="HEAT_2"/>
    <property type="match status" value="7"/>
</dbReference>
<organism evidence="1 2">
    <name type="scientific">Candidatus Wallbacteria bacterium HGW-Wallbacteria-1</name>
    <dbReference type="NCBI Taxonomy" id="2013854"/>
    <lineage>
        <taxon>Bacteria</taxon>
        <taxon>Candidatus Walliibacteriota</taxon>
    </lineage>
</organism>